<dbReference type="EMBL" id="SELH01000016">
    <property type="protein sequence ID" value="TWP28952.1"/>
    <property type="molecule type" value="Genomic_DNA"/>
</dbReference>
<dbReference type="Proteomes" id="UP000319499">
    <property type="component" value="Unassembled WGS sequence"/>
</dbReference>
<dbReference type="AlphaFoldDB" id="A0A563DFR6"/>
<dbReference type="OrthoDB" id="1084473at2"/>
<proteinExistence type="predicted"/>
<dbReference type="RefSeq" id="WP_146291988.1">
    <property type="nucleotide sequence ID" value="NZ_SELH01000016.1"/>
</dbReference>
<reference evidence="1 2" key="1">
    <citation type="submission" date="2019-02" db="EMBL/GenBank/DDBJ databases">
        <title>Apibacter muscae sp. nov.: a novel member of the house fly microbiota.</title>
        <authorList>
            <person name="Park R."/>
        </authorList>
    </citation>
    <scope>NUCLEOTIDE SEQUENCE [LARGE SCALE GENOMIC DNA]</scope>
    <source>
        <strain evidence="1 2">AL1</strain>
    </source>
</reference>
<keyword evidence="2" id="KW-1185">Reference proteome</keyword>
<sequence length="105" mass="12219">MKSNIKLNEKECTEISTKLSFVIGSIDRVGSGFYGDEETALALLLCFKENKMLDILSNIRRIFDISLEKHLSEDEFEKFIEKEIEVWKPPYNATKEELLKLLQEC</sequence>
<organism evidence="1 2">
    <name type="scientific">Apibacter muscae</name>
    <dbReference type="NCBI Taxonomy" id="2509004"/>
    <lineage>
        <taxon>Bacteria</taxon>
        <taxon>Pseudomonadati</taxon>
        <taxon>Bacteroidota</taxon>
        <taxon>Flavobacteriia</taxon>
        <taxon>Flavobacteriales</taxon>
        <taxon>Weeksellaceae</taxon>
        <taxon>Apibacter</taxon>
    </lineage>
</organism>
<evidence type="ECO:0000313" key="1">
    <source>
        <dbReference type="EMBL" id="TWP28952.1"/>
    </source>
</evidence>
<name>A0A563DFR6_9FLAO</name>
<comment type="caution">
    <text evidence="1">The sequence shown here is derived from an EMBL/GenBank/DDBJ whole genome shotgun (WGS) entry which is preliminary data.</text>
</comment>
<accession>A0A563DFR6</accession>
<gene>
    <name evidence="1" type="ORF">ETU09_03705</name>
</gene>
<evidence type="ECO:0000313" key="2">
    <source>
        <dbReference type="Proteomes" id="UP000319499"/>
    </source>
</evidence>
<protein>
    <submittedName>
        <fullName evidence="1">Uncharacterized protein</fullName>
    </submittedName>
</protein>